<proteinExistence type="predicted"/>
<gene>
    <name evidence="2" type="ORF">LX83_003355</name>
</gene>
<name>A0AAE3GDX9_9PSEU</name>
<dbReference type="Gene3D" id="3.60.15.10">
    <property type="entry name" value="Ribonuclease Z/Hydroxyacylglutathione hydrolase-like"/>
    <property type="match status" value="1"/>
</dbReference>
<comment type="caution">
    <text evidence="2">The sequence shown here is derived from an EMBL/GenBank/DDBJ whole genome shotgun (WGS) entry which is preliminary data.</text>
</comment>
<evidence type="ECO:0000259" key="1">
    <source>
        <dbReference type="Pfam" id="PF12706"/>
    </source>
</evidence>
<dbReference type="InterPro" id="IPR036866">
    <property type="entry name" value="RibonucZ/Hydroxyglut_hydro"/>
</dbReference>
<dbReference type="Pfam" id="PF12706">
    <property type="entry name" value="Lactamase_B_2"/>
    <property type="match status" value="1"/>
</dbReference>
<feature type="domain" description="Metallo-beta-lactamase" evidence="1">
    <location>
        <begin position="27"/>
        <end position="229"/>
    </location>
</feature>
<accession>A0AAE3GDX9</accession>
<dbReference type="EMBL" id="JAMTCK010000007">
    <property type="protein sequence ID" value="MCP2166487.1"/>
    <property type="molecule type" value="Genomic_DNA"/>
</dbReference>
<evidence type="ECO:0000313" key="2">
    <source>
        <dbReference type="EMBL" id="MCP2166487.1"/>
    </source>
</evidence>
<sequence length="279" mass="30841">MAGSAALCSLSFIGTATVLMRLGEFTVLTDPNFVRQGQWVYLGKGLFSRRRTDPAIGISQLPELDAVVLSHLHGDHFDRMSRRHLEPDTPIFTTPEAAEKLRSGGFTEAVPMTTWSEQRLTSGSASLRLTSLPGQHGFGLVGRLLPPVMGTLVEYQAGPGLRPLRIYLTGDTLVYDELAEIGRRFPEIDLAVVHLGGTRVFGALVTMDGRQGVDLLHLLRPRRAVPVHYDDYGVFRSPLSNFEYELRRRPPATHVRYLWRGDTVDLPVCSVSDSGETST</sequence>
<reference evidence="2" key="1">
    <citation type="submission" date="2022-06" db="EMBL/GenBank/DDBJ databases">
        <title>Genomic Encyclopedia of Archaeal and Bacterial Type Strains, Phase II (KMG-II): from individual species to whole genera.</title>
        <authorList>
            <person name="Goeker M."/>
        </authorList>
    </citation>
    <scope>NUCLEOTIDE SEQUENCE</scope>
    <source>
        <strain evidence="2">DSM 43935</strain>
    </source>
</reference>
<dbReference type="RefSeq" id="WP_253772405.1">
    <property type="nucleotide sequence ID" value="NZ_JAMTCK010000007.1"/>
</dbReference>
<protein>
    <submittedName>
        <fullName evidence="2">L-ascorbate metabolism protein UlaG, beta-lactamase superfamily</fullName>
    </submittedName>
</protein>
<dbReference type="PANTHER" id="PTHR43546:SF7">
    <property type="entry name" value="METALLO-BETA-LACTAMASE DOMAIN-CONTAINING PROTEIN"/>
    <property type="match status" value="1"/>
</dbReference>
<dbReference type="PANTHER" id="PTHR43546">
    <property type="entry name" value="UPF0173 METAL-DEPENDENT HYDROLASE MJ1163-RELATED"/>
    <property type="match status" value="1"/>
</dbReference>
<dbReference type="SUPFAM" id="SSF56281">
    <property type="entry name" value="Metallo-hydrolase/oxidoreductase"/>
    <property type="match status" value="1"/>
</dbReference>
<evidence type="ECO:0000313" key="3">
    <source>
        <dbReference type="Proteomes" id="UP001206128"/>
    </source>
</evidence>
<keyword evidence="3" id="KW-1185">Reference proteome</keyword>
<dbReference type="InterPro" id="IPR001279">
    <property type="entry name" value="Metallo-B-lactamas"/>
</dbReference>
<dbReference type="InterPro" id="IPR050114">
    <property type="entry name" value="UPF0173_UPF0282_UlaG_hydrolase"/>
</dbReference>
<organism evidence="2 3">
    <name type="scientific">Goodfellowiella coeruleoviolacea</name>
    <dbReference type="NCBI Taxonomy" id="334858"/>
    <lineage>
        <taxon>Bacteria</taxon>
        <taxon>Bacillati</taxon>
        <taxon>Actinomycetota</taxon>
        <taxon>Actinomycetes</taxon>
        <taxon>Pseudonocardiales</taxon>
        <taxon>Pseudonocardiaceae</taxon>
        <taxon>Goodfellowiella</taxon>
    </lineage>
</organism>
<dbReference type="Proteomes" id="UP001206128">
    <property type="component" value="Unassembled WGS sequence"/>
</dbReference>
<dbReference type="AlphaFoldDB" id="A0AAE3GDX9"/>